<dbReference type="Pfam" id="PF25973">
    <property type="entry name" value="BSH_CzcB"/>
    <property type="match status" value="1"/>
</dbReference>
<feature type="domain" description="CusB-like beta-barrel" evidence="3">
    <location>
        <begin position="245"/>
        <end position="315"/>
    </location>
</feature>
<dbReference type="GO" id="GO:0015562">
    <property type="term" value="F:efflux transmembrane transporter activity"/>
    <property type="evidence" value="ECO:0007669"/>
    <property type="project" value="TreeGrafter"/>
</dbReference>
<keyword evidence="2" id="KW-0472">Membrane</keyword>
<dbReference type="NCBIfam" id="TIGR01730">
    <property type="entry name" value="RND_mfp"/>
    <property type="match status" value="1"/>
</dbReference>
<feature type="domain" description="Multidrug resistance protein MdtA-like C-terminal permuted SH3" evidence="4">
    <location>
        <begin position="322"/>
        <end position="375"/>
    </location>
</feature>
<dbReference type="RefSeq" id="WP_169494012.1">
    <property type="nucleotide sequence ID" value="NZ_AP029021.1"/>
</dbReference>
<evidence type="ECO:0000259" key="4">
    <source>
        <dbReference type="Pfam" id="PF25967"/>
    </source>
</evidence>
<feature type="domain" description="CzcB-like barrel-sandwich hybrid" evidence="5">
    <location>
        <begin position="104"/>
        <end position="230"/>
    </location>
</feature>
<accession>A0A7Y0G9X7</accession>
<organism evidence="6 7">
    <name type="scientific">Novosphingobium olei</name>
    <dbReference type="NCBI Taxonomy" id="2728851"/>
    <lineage>
        <taxon>Bacteria</taxon>
        <taxon>Pseudomonadati</taxon>
        <taxon>Pseudomonadota</taxon>
        <taxon>Alphaproteobacteria</taxon>
        <taxon>Sphingomonadales</taxon>
        <taxon>Sphingomonadaceae</taxon>
        <taxon>Novosphingobium</taxon>
    </lineage>
</organism>
<evidence type="ECO:0000259" key="3">
    <source>
        <dbReference type="Pfam" id="PF25954"/>
    </source>
</evidence>
<dbReference type="SUPFAM" id="SSF111369">
    <property type="entry name" value="HlyD-like secretion proteins"/>
    <property type="match status" value="1"/>
</dbReference>
<keyword evidence="2" id="KW-1133">Transmembrane helix</keyword>
<comment type="similarity">
    <text evidence="1">Belongs to the membrane fusion protein (MFP) (TC 8.A.1) family.</text>
</comment>
<dbReference type="Gene3D" id="2.40.420.20">
    <property type="match status" value="1"/>
</dbReference>
<dbReference type="Pfam" id="PF25954">
    <property type="entry name" value="Beta-barrel_RND_2"/>
    <property type="match status" value="1"/>
</dbReference>
<keyword evidence="2" id="KW-0812">Transmembrane</keyword>
<dbReference type="Gene3D" id="2.40.50.100">
    <property type="match status" value="1"/>
</dbReference>
<dbReference type="AlphaFoldDB" id="A0A7Y0G9X7"/>
<dbReference type="Proteomes" id="UP000583556">
    <property type="component" value="Unassembled WGS sequence"/>
</dbReference>
<dbReference type="Gene3D" id="2.40.30.170">
    <property type="match status" value="1"/>
</dbReference>
<keyword evidence="7" id="KW-1185">Reference proteome</keyword>
<sequence>MNYETRIASAGAEPLIVDHGDEDASPARPDRRKLIAGLIIVLALGLAYYLMHRNPAAADADKAGAQAQTVTVVAPGRTTVQGVINASGAIAARRDMPVGIAGEGGRVISVLVDAGTWVRKGQVLAVVDRAVQAQQIAGQSANVAVQVANARLAQANLDRALKLVEKGFISKADIDRLTATRDAAVAQVGVARASLGQLQASTARLNVVAPESGFVLTRSVEPGQIVGPASGTLFRMAKDGELEMQARLAENDLAKLAVGDAADVTPVGTSRAFPGRIWQISPTIDTTTREGIARIALPYDAALRPGGFASAQIKSGTVTAPVLPESAILSDQTGAFVYVVGGNNKVERRAVTTGDVTPQGIVVRTGLSGNERVVLRAGGFLNPGDVVHPVMASAGTK</sequence>
<reference evidence="6 7" key="1">
    <citation type="submission" date="2020-04" db="EMBL/GenBank/DDBJ databases">
        <title>Novosphingobium sp. TW-4 isolated from soil.</title>
        <authorList>
            <person name="Dahal R.H."/>
            <person name="Chaudhary D.K."/>
        </authorList>
    </citation>
    <scope>NUCLEOTIDE SEQUENCE [LARGE SCALE GENOMIC DNA]</scope>
    <source>
        <strain evidence="6 7">TW-4</strain>
    </source>
</reference>
<dbReference type="GO" id="GO:1990281">
    <property type="term" value="C:efflux pump complex"/>
    <property type="evidence" value="ECO:0007669"/>
    <property type="project" value="TreeGrafter"/>
</dbReference>
<evidence type="ECO:0000313" key="6">
    <source>
        <dbReference type="EMBL" id="NML94686.1"/>
    </source>
</evidence>
<dbReference type="EMBL" id="JABBGM010000005">
    <property type="protein sequence ID" value="NML94686.1"/>
    <property type="molecule type" value="Genomic_DNA"/>
</dbReference>
<dbReference type="InterPro" id="IPR058792">
    <property type="entry name" value="Beta-barrel_RND_2"/>
</dbReference>
<dbReference type="PANTHER" id="PTHR30469:SF15">
    <property type="entry name" value="HLYD FAMILY OF SECRETION PROTEINS"/>
    <property type="match status" value="1"/>
</dbReference>
<protein>
    <submittedName>
        <fullName evidence="6">Efflux RND transporter periplasmic adaptor subunit</fullName>
    </submittedName>
</protein>
<dbReference type="InterPro" id="IPR058627">
    <property type="entry name" value="MdtA-like_C"/>
</dbReference>
<dbReference type="InterPro" id="IPR006143">
    <property type="entry name" value="RND_pump_MFP"/>
</dbReference>
<dbReference type="Gene3D" id="1.10.287.470">
    <property type="entry name" value="Helix hairpin bin"/>
    <property type="match status" value="1"/>
</dbReference>
<evidence type="ECO:0000256" key="1">
    <source>
        <dbReference type="ARBA" id="ARBA00009477"/>
    </source>
</evidence>
<feature type="transmembrane region" description="Helical" evidence="2">
    <location>
        <begin position="34"/>
        <end position="51"/>
    </location>
</feature>
<name>A0A7Y0G9X7_9SPHN</name>
<dbReference type="InterPro" id="IPR058647">
    <property type="entry name" value="BSH_CzcB-like"/>
</dbReference>
<dbReference type="Pfam" id="PF25967">
    <property type="entry name" value="RND-MFP_C"/>
    <property type="match status" value="1"/>
</dbReference>
<proteinExistence type="inferred from homology"/>
<dbReference type="PANTHER" id="PTHR30469">
    <property type="entry name" value="MULTIDRUG RESISTANCE PROTEIN MDTA"/>
    <property type="match status" value="1"/>
</dbReference>
<evidence type="ECO:0000259" key="5">
    <source>
        <dbReference type="Pfam" id="PF25973"/>
    </source>
</evidence>
<evidence type="ECO:0000313" key="7">
    <source>
        <dbReference type="Proteomes" id="UP000583556"/>
    </source>
</evidence>
<evidence type="ECO:0000256" key="2">
    <source>
        <dbReference type="SAM" id="Phobius"/>
    </source>
</evidence>
<comment type="caution">
    <text evidence="6">The sequence shown here is derived from an EMBL/GenBank/DDBJ whole genome shotgun (WGS) entry which is preliminary data.</text>
</comment>
<gene>
    <name evidence="6" type="ORF">HHL27_13510</name>
</gene>